<evidence type="ECO:0000313" key="2">
    <source>
        <dbReference type="Proteomes" id="UP000808349"/>
    </source>
</evidence>
<reference evidence="1 2" key="1">
    <citation type="submission" date="2020-10" db="EMBL/GenBank/DDBJ databases">
        <title>Connecting structure to function with the recovery of over 1000 high-quality activated sludge metagenome-assembled genomes encoding full-length rRNA genes using long-read sequencing.</title>
        <authorList>
            <person name="Singleton C.M."/>
            <person name="Petriglieri F."/>
            <person name="Kristensen J.M."/>
            <person name="Kirkegaard R.H."/>
            <person name="Michaelsen T.Y."/>
            <person name="Andersen M.H."/>
            <person name="Karst S.M."/>
            <person name="Dueholm M.S."/>
            <person name="Nielsen P.H."/>
            <person name="Albertsen M."/>
        </authorList>
    </citation>
    <scope>NUCLEOTIDE SEQUENCE [LARGE SCALE GENOMIC DNA]</scope>
    <source>
        <strain evidence="1">Ribe_18-Q3-R11-54_BAT3C.373</strain>
    </source>
</reference>
<name>A0A9D7S9E9_9BACT</name>
<gene>
    <name evidence="1" type="ORF">IPO85_08700</name>
</gene>
<accession>A0A9D7S9E9</accession>
<dbReference type="EMBL" id="JADKFW010000005">
    <property type="protein sequence ID" value="MBK9717575.1"/>
    <property type="molecule type" value="Genomic_DNA"/>
</dbReference>
<protein>
    <submittedName>
        <fullName evidence="1">Uncharacterized protein</fullName>
    </submittedName>
</protein>
<organism evidence="1 2">
    <name type="scientific">Candidatus Defluviibacterium haderslevense</name>
    <dbReference type="NCBI Taxonomy" id="2981993"/>
    <lineage>
        <taxon>Bacteria</taxon>
        <taxon>Pseudomonadati</taxon>
        <taxon>Bacteroidota</taxon>
        <taxon>Saprospiria</taxon>
        <taxon>Saprospirales</taxon>
        <taxon>Saprospiraceae</taxon>
        <taxon>Candidatus Defluviibacterium</taxon>
    </lineage>
</organism>
<evidence type="ECO:0000313" key="1">
    <source>
        <dbReference type="EMBL" id="MBK9717575.1"/>
    </source>
</evidence>
<comment type="caution">
    <text evidence="1">The sequence shown here is derived from an EMBL/GenBank/DDBJ whole genome shotgun (WGS) entry which is preliminary data.</text>
</comment>
<dbReference type="Proteomes" id="UP000808349">
    <property type="component" value="Unassembled WGS sequence"/>
</dbReference>
<sequence>MTYSLLQGMSGLSVTEDKRVDLSLLFQYALDKVPEYAKSINKIQVPIVAFPHGGGSFDIGIVDSTVKIKLAQPKPVFIRNIFLDEKNMSDHLNITHTLAEYFRELTAQGADAELIYVDVNEYENAYSIKGLYNVTGNSINLRARVFLGANSLGEFQITGEKGNIQGLIEKIMEKISTFMKG</sequence>
<dbReference type="AlphaFoldDB" id="A0A9D7S9E9"/>
<proteinExistence type="predicted"/>